<dbReference type="Proteomes" id="UP000460298">
    <property type="component" value="Unassembled WGS sequence"/>
</dbReference>
<dbReference type="SUPFAM" id="SSF51735">
    <property type="entry name" value="NAD(P)-binding Rossmann-fold domains"/>
    <property type="match status" value="1"/>
</dbReference>
<evidence type="ECO:0000313" key="6">
    <source>
        <dbReference type="EMBL" id="KAB2930996.1"/>
    </source>
</evidence>
<evidence type="ECO:0000259" key="5">
    <source>
        <dbReference type="Pfam" id="PF14833"/>
    </source>
</evidence>
<dbReference type="PANTHER" id="PTHR43060">
    <property type="entry name" value="3-HYDROXYISOBUTYRATE DEHYDROGENASE-LIKE 1, MITOCHONDRIAL-RELATED"/>
    <property type="match status" value="1"/>
</dbReference>
<evidence type="ECO:0000259" key="4">
    <source>
        <dbReference type="Pfam" id="PF03446"/>
    </source>
</evidence>
<dbReference type="Pfam" id="PF14833">
    <property type="entry name" value="NAD_binding_11"/>
    <property type="match status" value="1"/>
</dbReference>
<keyword evidence="2" id="KW-0520">NAD</keyword>
<organism evidence="6 7">
    <name type="scientific">Leptonema illini</name>
    <dbReference type="NCBI Taxonomy" id="183"/>
    <lineage>
        <taxon>Bacteria</taxon>
        <taxon>Pseudomonadati</taxon>
        <taxon>Spirochaetota</taxon>
        <taxon>Spirochaetia</taxon>
        <taxon>Leptospirales</taxon>
        <taxon>Leptospiraceae</taxon>
        <taxon>Leptonema</taxon>
    </lineage>
</organism>
<evidence type="ECO:0000256" key="3">
    <source>
        <dbReference type="PIRSR" id="PIRSR000103-1"/>
    </source>
</evidence>
<feature type="active site" evidence="3">
    <location>
        <position position="168"/>
    </location>
</feature>
<dbReference type="InterPro" id="IPR006115">
    <property type="entry name" value="6PGDH_NADP-bd"/>
</dbReference>
<dbReference type="GO" id="GO:0016491">
    <property type="term" value="F:oxidoreductase activity"/>
    <property type="evidence" value="ECO:0007669"/>
    <property type="project" value="UniProtKB-KW"/>
</dbReference>
<dbReference type="InterPro" id="IPR015815">
    <property type="entry name" value="HIBADH-related"/>
</dbReference>
<sequence length="291" mass="31409">MKTVAMVGTGIMGRGMAMNLKKSGVRLRLFSRSPDKLADLRDENCSIFTSISEAASGSDLTVICLTEDEVVRMAFFESELLEARPGAIIDTGTTSPELTLEMADAATSASIPFLDAPMTGSKLAAAAGQILFMVGGDASLIEDFRFFFDACGKNVIHCGPVSSGQRAKIALNMVQAGLFQIYLEGFHLAVRDGVSADTLMEILSQSAAASPLLDFKMGCVLKQDFEPHFALRNMNKDMNHAMQRAQQLHTAIPLSSTLKSFYDAGLAAGHGEEDFCSLARIMEALNHQRLR</sequence>
<dbReference type="EMBL" id="WBUI01000016">
    <property type="protein sequence ID" value="KAB2930996.1"/>
    <property type="molecule type" value="Genomic_DNA"/>
</dbReference>
<dbReference type="PANTHER" id="PTHR43060:SF15">
    <property type="entry name" value="3-HYDROXYISOBUTYRATE DEHYDROGENASE-LIKE 1, MITOCHONDRIAL-RELATED"/>
    <property type="match status" value="1"/>
</dbReference>
<dbReference type="InterPro" id="IPR013328">
    <property type="entry name" value="6PGD_dom2"/>
</dbReference>
<dbReference type="AlphaFoldDB" id="A0A833GZR1"/>
<dbReference type="InterPro" id="IPR036291">
    <property type="entry name" value="NAD(P)-bd_dom_sf"/>
</dbReference>
<gene>
    <name evidence="6" type="ORF">F9K24_14985</name>
</gene>
<comment type="caution">
    <text evidence="6">The sequence shown here is derived from an EMBL/GenBank/DDBJ whole genome shotgun (WGS) entry which is preliminary data.</text>
</comment>
<dbReference type="InterPro" id="IPR008927">
    <property type="entry name" value="6-PGluconate_DH-like_C_sf"/>
</dbReference>
<evidence type="ECO:0000313" key="7">
    <source>
        <dbReference type="Proteomes" id="UP000460298"/>
    </source>
</evidence>
<protein>
    <submittedName>
        <fullName evidence="6">NAD(P)-dependent oxidoreductase</fullName>
    </submittedName>
</protein>
<feature type="domain" description="6-phosphogluconate dehydrogenase NADP-binding" evidence="4">
    <location>
        <begin position="3"/>
        <end position="159"/>
    </location>
</feature>
<dbReference type="Pfam" id="PF03446">
    <property type="entry name" value="NAD_binding_2"/>
    <property type="match status" value="1"/>
</dbReference>
<dbReference type="Gene3D" id="1.10.1040.10">
    <property type="entry name" value="N-(1-d-carboxylethyl)-l-norvaline Dehydrogenase, domain 2"/>
    <property type="match status" value="1"/>
</dbReference>
<dbReference type="GO" id="GO:0050661">
    <property type="term" value="F:NADP binding"/>
    <property type="evidence" value="ECO:0007669"/>
    <property type="project" value="InterPro"/>
</dbReference>
<name>A0A833GZR1_9LEPT</name>
<feature type="domain" description="3-hydroxyisobutyrate dehydrogenase-like NAD-binding" evidence="5">
    <location>
        <begin position="163"/>
        <end position="281"/>
    </location>
</feature>
<evidence type="ECO:0000256" key="2">
    <source>
        <dbReference type="ARBA" id="ARBA00023027"/>
    </source>
</evidence>
<keyword evidence="1" id="KW-0560">Oxidoreductase</keyword>
<evidence type="ECO:0000256" key="1">
    <source>
        <dbReference type="ARBA" id="ARBA00023002"/>
    </source>
</evidence>
<dbReference type="Gene3D" id="3.40.50.720">
    <property type="entry name" value="NAD(P)-binding Rossmann-like Domain"/>
    <property type="match status" value="1"/>
</dbReference>
<dbReference type="PIRSF" id="PIRSF000103">
    <property type="entry name" value="HIBADH"/>
    <property type="match status" value="1"/>
</dbReference>
<reference evidence="6 7" key="1">
    <citation type="submission" date="2019-10" db="EMBL/GenBank/DDBJ databases">
        <title>Extracellular Electron Transfer in a Candidatus Methanoperedens spp. Enrichment Culture.</title>
        <authorList>
            <person name="Berger S."/>
            <person name="Rangel Shaw D."/>
            <person name="Berben T."/>
            <person name="In 'T Zandt M."/>
            <person name="Frank J."/>
            <person name="Reimann J."/>
            <person name="Jetten M.S.M."/>
            <person name="Welte C.U."/>
        </authorList>
    </citation>
    <scope>NUCLEOTIDE SEQUENCE [LARGE SCALE GENOMIC DNA]</scope>
    <source>
        <strain evidence="6">SB12</strain>
    </source>
</reference>
<dbReference type="GO" id="GO:0051287">
    <property type="term" value="F:NAD binding"/>
    <property type="evidence" value="ECO:0007669"/>
    <property type="project" value="InterPro"/>
</dbReference>
<accession>A0A833GZR1</accession>
<dbReference type="InterPro" id="IPR029154">
    <property type="entry name" value="HIBADH-like_NADP-bd"/>
</dbReference>
<proteinExistence type="predicted"/>
<dbReference type="SUPFAM" id="SSF48179">
    <property type="entry name" value="6-phosphogluconate dehydrogenase C-terminal domain-like"/>
    <property type="match status" value="1"/>
</dbReference>